<keyword evidence="3" id="KW-1185">Reference proteome</keyword>
<feature type="region of interest" description="Disordered" evidence="1">
    <location>
        <begin position="101"/>
        <end position="129"/>
    </location>
</feature>
<accession>A0A2J5HFU3</accession>
<name>A0A2J5HFU3_9EURO</name>
<protein>
    <submittedName>
        <fullName evidence="2">Uncharacterized protein</fullName>
    </submittedName>
</protein>
<organism evidence="2 3">
    <name type="scientific">Aspergillus taichungensis</name>
    <dbReference type="NCBI Taxonomy" id="482145"/>
    <lineage>
        <taxon>Eukaryota</taxon>
        <taxon>Fungi</taxon>
        <taxon>Dikarya</taxon>
        <taxon>Ascomycota</taxon>
        <taxon>Pezizomycotina</taxon>
        <taxon>Eurotiomycetes</taxon>
        <taxon>Eurotiomycetidae</taxon>
        <taxon>Eurotiales</taxon>
        <taxon>Aspergillaceae</taxon>
        <taxon>Aspergillus</taxon>
        <taxon>Aspergillus subgen. Circumdati</taxon>
    </lineage>
</organism>
<dbReference type="Proteomes" id="UP000235023">
    <property type="component" value="Unassembled WGS sequence"/>
</dbReference>
<feature type="compositionally biased region" description="Low complexity" evidence="1">
    <location>
        <begin position="109"/>
        <end position="120"/>
    </location>
</feature>
<evidence type="ECO:0000313" key="2">
    <source>
        <dbReference type="EMBL" id="PLN75781.1"/>
    </source>
</evidence>
<dbReference type="AlphaFoldDB" id="A0A2J5HFU3"/>
<evidence type="ECO:0000313" key="3">
    <source>
        <dbReference type="Proteomes" id="UP000235023"/>
    </source>
</evidence>
<dbReference type="EMBL" id="KZ559637">
    <property type="protein sequence ID" value="PLN75781.1"/>
    <property type="molecule type" value="Genomic_DNA"/>
</dbReference>
<gene>
    <name evidence="2" type="ORF">BDW42DRAFT_32510</name>
</gene>
<reference evidence="3" key="1">
    <citation type="submission" date="2017-12" db="EMBL/GenBank/DDBJ databases">
        <authorList>
            <consortium name="DOE Joint Genome Institute"/>
            <person name="Mondo S.J."/>
            <person name="Kjaerbolling I."/>
            <person name="Vesth T.C."/>
            <person name="Frisvad J.C."/>
            <person name="Nybo J.L."/>
            <person name="Theobald S."/>
            <person name="Kuo A."/>
            <person name="Bowyer P."/>
            <person name="Matsuda Y."/>
            <person name="Lyhne E.K."/>
            <person name="Kogle M.E."/>
            <person name="Clum A."/>
            <person name="Lipzen A."/>
            <person name="Salamov A."/>
            <person name="Ngan C.Y."/>
            <person name="Daum C."/>
            <person name="Chiniquy J."/>
            <person name="Barry K."/>
            <person name="LaButti K."/>
            <person name="Haridas S."/>
            <person name="Simmons B.A."/>
            <person name="Magnuson J.K."/>
            <person name="Mortensen U.H."/>
            <person name="Larsen T.O."/>
            <person name="Grigoriev I.V."/>
            <person name="Baker S.E."/>
            <person name="Andersen M.R."/>
            <person name="Nordberg H.P."/>
            <person name="Cantor M.N."/>
            <person name="Hua S.X."/>
        </authorList>
    </citation>
    <scope>NUCLEOTIDE SEQUENCE [LARGE SCALE GENOMIC DNA]</scope>
    <source>
        <strain evidence="3">IBT 19404</strain>
    </source>
</reference>
<sequence>MGRLYQRGTATKVGEGVAGRNVIHGELGDREELNCYQRGIFRASRSREETFPNYTRCHARGWKAYAMQTSSFRDREVTRRVIELAEPLLVSVDLPILGNRLSDTRNRFSSPTPQTCSSPSWRSQSTNQV</sequence>
<evidence type="ECO:0000256" key="1">
    <source>
        <dbReference type="SAM" id="MobiDB-lite"/>
    </source>
</evidence>
<dbReference type="Gene3D" id="3.20.20.70">
    <property type="entry name" value="Aldolase class I"/>
    <property type="match status" value="1"/>
</dbReference>
<dbReference type="InterPro" id="IPR013785">
    <property type="entry name" value="Aldolase_TIM"/>
</dbReference>
<proteinExistence type="predicted"/>